<keyword evidence="2" id="KW-0732">Signal</keyword>
<name>A0A8K1CCX2_PYTOL</name>
<feature type="chain" id="PRO_5035452156" evidence="2">
    <location>
        <begin position="22"/>
        <end position="302"/>
    </location>
</feature>
<reference evidence="3" key="1">
    <citation type="submission" date="2019-03" db="EMBL/GenBank/DDBJ databases">
        <title>Long read genome sequence of the mycoparasitic Pythium oligandrum ATCC 38472 isolated from sugarbeet rhizosphere.</title>
        <authorList>
            <person name="Gaulin E."/>
        </authorList>
    </citation>
    <scope>NUCLEOTIDE SEQUENCE</scope>
    <source>
        <strain evidence="3">ATCC 38472_TT</strain>
    </source>
</reference>
<evidence type="ECO:0000256" key="2">
    <source>
        <dbReference type="SAM" id="SignalP"/>
    </source>
</evidence>
<feature type="compositionally biased region" description="Pro residues" evidence="1">
    <location>
        <begin position="209"/>
        <end position="240"/>
    </location>
</feature>
<evidence type="ECO:0000256" key="1">
    <source>
        <dbReference type="SAM" id="MobiDB-lite"/>
    </source>
</evidence>
<accession>A0A8K1CCX2</accession>
<dbReference type="OrthoDB" id="119923at2759"/>
<dbReference type="Proteomes" id="UP000794436">
    <property type="component" value="Unassembled WGS sequence"/>
</dbReference>
<keyword evidence="4" id="KW-1185">Reference proteome</keyword>
<comment type="caution">
    <text evidence="3">The sequence shown here is derived from an EMBL/GenBank/DDBJ whole genome shotgun (WGS) entry which is preliminary data.</text>
</comment>
<gene>
    <name evidence="3" type="ORF">Poli38472_000964</name>
</gene>
<evidence type="ECO:0000313" key="4">
    <source>
        <dbReference type="Proteomes" id="UP000794436"/>
    </source>
</evidence>
<evidence type="ECO:0000313" key="3">
    <source>
        <dbReference type="EMBL" id="TMW60922.1"/>
    </source>
</evidence>
<feature type="signal peptide" evidence="2">
    <location>
        <begin position="1"/>
        <end position="21"/>
    </location>
</feature>
<dbReference type="EMBL" id="SPLM01000108">
    <property type="protein sequence ID" value="TMW60922.1"/>
    <property type="molecule type" value="Genomic_DNA"/>
</dbReference>
<dbReference type="AlphaFoldDB" id="A0A8K1CCX2"/>
<feature type="region of interest" description="Disordered" evidence="1">
    <location>
        <begin position="198"/>
        <end position="250"/>
    </location>
</feature>
<proteinExistence type="predicted"/>
<organism evidence="3 4">
    <name type="scientific">Pythium oligandrum</name>
    <name type="common">Mycoparasitic fungus</name>
    <dbReference type="NCBI Taxonomy" id="41045"/>
    <lineage>
        <taxon>Eukaryota</taxon>
        <taxon>Sar</taxon>
        <taxon>Stramenopiles</taxon>
        <taxon>Oomycota</taxon>
        <taxon>Peronosporomycetes</taxon>
        <taxon>Pythiales</taxon>
        <taxon>Pythiaceae</taxon>
        <taxon>Pythium</taxon>
    </lineage>
</organism>
<protein>
    <submittedName>
        <fullName evidence="3">Uncharacterized protein</fullName>
    </submittedName>
</protein>
<sequence length="302" mass="32117">MKSIVSLIAFSSVLVATQVRGHGLMTFPPGRSNDVFSDMANTGACDSSAPGTATSFEAGQEIEVQWSRNNHLGGFIRYSLVRRGQETKENFDKSTFFYTCRETNCSLKQCNDKCYGNVGWNTGNYKTCADIQLTTSGSGSKPKCPPFVGGDRVTSMENKPSDQCWYFDDNDLSTHDVRVGTGYGDDGKQLYKYGKPKEIEQCGGDSAPNPAPEPPTEAPQPPAGAPEPPTEPDSPAPAPGPGKYKYTGPAVANAADLTRGATGTAHPSVQLTCAALPKRPSVYGIHSPLCVAIFGIPSLHGP</sequence>